<dbReference type="AlphaFoldDB" id="S7JRR6"/>
<evidence type="ECO:0000313" key="2">
    <source>
        <dbReference type="Proteomes" id="UP000014854"/>
    </source>
</evidence>
<evidence type="ECO:0000313" key="1">
    <source>
        <dbReference type="EMBL" id="EPP24915.1"/>
    </source>
</evidence>
<proteinExistence type="predicted"/>
<gene>
    <name evidence="1" type="ORF">L910_0061</name>
</gene>
<dbReference type="RefSeq" id="WP_020327469.1">
    <property type="nucleotide sequence ID" value="NZ_ASXS01000001.1"/>
</dbReference>
<reference evidence="1 2" key="1">
    <citation type="journal article" date="2013" name="Gut Pathog.">
        <title>Evidence of a new metabolic capacity in an emerging diarrheal pathogen: lessons from the draft genomes of Vibrio fluvialis strains PG41 and I21563.</title>
        <authorList>
            <person name="Khatri I."/>
            <person name="Mahajan S."/>
            <person name="Dureja C."/>
            <person name="Subramanian S."/>
            <person name="Raychaudhuri S."/>
        </authorList>
    </citation>
    <scope>NUCLEOTIDE SEQUENCE [LARGE SCALE GENOMIC DNA]</scope>
    <source>
        <strain evidence="1 2">PG41</strain>
    </source>
</reference>
<sequence>MRKSRHEKAQKKAWKGGYEAKFEQMVGEYHKAKAELETMEKGTPEYLQHDKHCNSLFASAERFFKQHQ</sequence>
<accession>S7JRR6</accession>
<name>S7JRR6_VIBFL</name>
<dbReference type="EMBL" id="ASXS01000001">
    <property type="protein sequence ID" value="EPP24915.1"/>
    <property type="molecule type" value="Genomic_DNA"/>
</dbReference>
<dbReference type="PATRIC" id="fig|1336752.4.peg.61"/>
<dbReference type="Proteomes" id="UP000014854">
    <property type="component" value="Unassembled WGS sequence"/>
</dbReference>
<protein>
    <submittedName>
        <fullName evidence="1">Uncharacterized protein</fullName>
    </submittedName>
</protein>
<comment type="caution">
    <text evidence="1">The sequence shown here is derived from an EMBL/GenBank/DDBJ whole genome shotgun (WGS) entry which is preliminary data.</text>
</comment>
<organism evidence="1 2">
    <name type="scientific">Vibrio fluvialis PG41</name>
    <dbReference type="NCBI Taxonomy" id="1336752"/>
    <lineage>
        <taxon>Bacteria</taxon>
        <taxon>Pseudomonadati</taxon>
        <taxon>Pseudomonadota</taxon>
        <taxon>Gammaproteobacteria</taxon>
        <taxon>Vibrionales</taxon>
        <taxon>Vibrionaceae</taxon>
        <taxon>Vibrio</taxon>
    </lineage>
</organism>